<feature type="domain" description="FDX-ACB" evidence="12">
    <location>
        <begin position="264"/>
        <end position="375"/>
    </location>
</feature>
<dbReference type="SUPFAM" id="SSF54991">
    <property type="entry name" value="Anticodon-binding domain of PheRS"/>
    <property type="match status" value="1"/>
</dbReference>
<dbReference type="GO" id="GO:0004826">
    <property type="term" value="F:phenylalanine-tRNA ligase activity"/>
    <property type="evidence" value="ECO:0007669"/>
    <property type="project" value="UniProtKB-EC"/>
</dbReference>
<evidence type="ECO:0000259" key="11">
    <source>
        <dbReference type="PROSITE" id="PS50862"/>
    </source>
</evidence>
<dbReference type="Gene3D" id="3.30.930.10">
    <property type="entry name" value="Bira Bifunctional Protein, Domain 2"/>
    <property type="match status" value="2"/>
</dbReference>
<dbReference type="Gene3D" id="3.30.70.380">
    <property type="entry name" value="Ferrodoxin-fold anticodon-binding domain"/>
    <property type="match status" value="1"/>
</dbReference>
<accession>A0A3G4ZN70</accession>
<feature type="domain" description="Aminoacyl-transfer RNA synthetases class-II family profile" evidence="11">
    <location>
        <begin position="110"/>
        <end position="264"/>
    </location>
</feature>
<dbReference type="InterPro" id="IPR045864">
    <property type="entry name" value="aa-tRNA-synth_II/BPL/LPL"/>
</dbReference>
<evidence type="ECO:0000256" key="3">
    <source>
        <dbReference type="ARBA" id="ARBA00022598"/>
    </source>
</evidence>
<dbReference type="PROSITE" id="PS50862">
    <property type="entry name" value="AA_TRNA_LIGASE_II"/>
    <property type="match status" value="1"/>
</dbReference>
<dbReference type="GO" id="GO:0000049">
    <property type="term" value="F:tRNA binding"/>
    <property type="evidence" value="ECO:0007669"/>
    <property type="project" value="InterPro"/>
</dbReference>
<dbReference type="SMART" id="SM00896">
    <property type="entry name" value="FDX-ACB"/>
    <property type="match status" value="1"/>
</dbReference>
<dbReference type="SUPFAM" id="SSF55681">
    <property type="entry name" value="Class II aaRS and biotin synthetases"/>
    <property type="match status" value="1"/>
</dbReference>
<comment type="similarity">
    <text evidence="1">Belongs to the class-II aminoacyl-tRNA synthetase family.</text>
</comment>
<evidence type="ECO:0000256" key="8">
    <source>
        <dbReference type="ARBA" id="ARBA00023146"/>
    </source>
</evidence>
<dbReference type="EC" id="6.1.1.20" evidence="2"/>
<keyword evidence="7" id="KW-0809">Transit peptide</keyword>
<dbReference type="EMBL" id="MK071983">
    <property type="protein sequence ID" value="AYV76340.1"/>
    <property type="molecule type" value="Genomic_DNA"/>
</dbReference>
<evidence type="ECO:0000256" key="7">
    <source>
        <dbReference type="ARBA" id="ARBA00022946"/>
    </source>
</evidence>
<dbReference type="InterPro" id="IPR006195">
    <property type="entry name" value="aa-tRNA-synth_II"/>
</dbReference>
<protein>
    <recommendedName>
        <fullName evidence="2">phenylalanine--tRNA ligase</fullName>
        <ecNumber evidence="2">6.1.1.20</ecNumber>
    </recommendedName>
    <alternativeName>
        <fullName evidence="9">Phenylalanyl-tRNA synthetase</fullName>
    </alternativeName>
</protein>
<evidence type="ECO:0000259" key="12">
    <source>
        <dbReference type="PROSITE" id="PS51447"/>
    </source>
</evidence>
<reference evidence="13" key="1">
    <citation type="submission" date="2018-10" db="EMBL/GenBank/DDBJ databases">
        <title>Hidden diversity of soil giant viruses.</title>
        <authorList>
            <person name="Schulz F."/>
            <person name="Alteio L."/>
            <person name="Goudeau D."/>
            <person name="Ryan E.M."/>
            <person name="Malmstrom R.R."/>
            <person name="Blanchard J."/>
            <person name="Woyke T."/>
        </authorList>
    </citation>
    <scope>NUCLEOTIDE SEQUENCE</scope>
    <source>
        <strain evidence="13">TEV1</strain>
    </source>
</reference>
<evidence type="ECO:0000313" key="13">
    <source>
        <dbReference type="EMBL" id="AYV76340.1"/>
    </source>
</evidence>
<evidence type="ECO:0000256" key="5">
    <source>
        <dbReference type="ARBA" id="ARBA00022840"/>
    </source>
</evidence>
<evidence type="ECO:0000256" key="10">
    <source>
        <dbReference type="ARBA" id="ARBA00049255"/>
    </source>
</evidence>
<evidence type="ECO:0000256" key="2">
    <source>
        <dbReference type="ARBA" id="ARBA00012814"/>
    </source>
</evidence>
<sequence>MAESNIPESIKLKLDKKLHNKSNHPLKIIKDVIYDHFDKNTNLKMETFDNLPNVSSTVDNFDLLLIPKNHVSRSRSDTYYLDDNNVLRTHTSAHQNELLSRGKRTFLVTGDVYRKDEIDRFHYPVFHQMEGVNVQFETIEEAETDLKNTLGGLVQYLFPGKEYRFNKDYFPFTEPSFEIEVKFFDDKDKWVEILGCGVIHKDILKHNNIQQYGWAFGLGLERLAMILFSIPDIRLFWTNDERFSDQFNNINIENFRQTQYKQYPKLDKLDRDISFWIDESQIDFTTSSSDSFYWTNINDFYEIVREISGDDVELVTLYDKFFSKKLNVNKYSHTFRLTYSPNNNMKDPAEFTKKCNEQMVKLREFVQEKLSIKLR</sequence>
<dbReference type="PANTHER" id="PTHR11538">
    <property type="entry name" value="PHENYLALANYL-TRNA SYNTHETASE"/>
    <property type="match status" value="1"/>
</dbReference>
<organism evidence="13">
    <name type="scientific">Terrestrivirus sp</name>
    <dbReference type="NCBI Taxonomy" id="2487775"/>
    <lineage>
        <taxon>Viruses</taxon>
        <taxon>Varidnaviria</taxon>
        <taxon>Bamfordvirae</taxon>
        <taxon>Nucleocytoviricota</taxon>
        <taxon>Megaviricetes</taxon>
        <taxon>Imitervirales</taxon>
        <taxon>Mimiviridae</taxon>
        <taxon>Klosneuvirinae</taxon>
    </lineage>
</organism>
<dbReference type="CDD" id="cd00496">
    <property type="entry name" value="PheRS_alpha_core"/>
    <property type="match status" value="1"/>
</dbReference>
<dbReference type="GO" id="GO:0043039">
    <property type="term" value="P:tRNA aminoacylation"/>
    <property type="evidence" value="ECO:0007669"/>
    <property type="project" value="InterPro"/>
</dbReference>
<evidence type="ECO:0000256" key="1">
    <source>
        <dbReference type="ARBA" id="ARBA00008226"/>
    </source>
</evidence>
<comment type="catalytic activity">
    <reaction evidence="10">
        <text>tRNA(Phe) + L-phenylalanine + ATP = L-phenylalanyl-tRNA(Phe) + AMP + diphosphate + H(+)</text>
        <dbReference type="Rhea" id="RHEA:19413"/>
        <dbReference type="Rhea" id="RHEA-COMP:9668"/>
        <dbReference type="Rhea" id="RHEA-COMP:9699"/>
        <dbReference type="ChEBI" id="CHEBI:15378"/>
        <dbReference type="ChEBI" id="CHEBI:30616"/>
        <dbReference type="ChEBI" id="CHEBI:33019"/>
        <dbReference type="ChEBI" id="CHEBI:58095"/>
        <dbReference type="ChEBI" id="CHEBI:78442"/>
        <dbReference type="ChEBI" id="CHEBI:78531"/>
        <dbReference type="ChEBI" id="CHEBI:456215"/>
        <dbReference type="EC" id="6.1.1.20"/>
    </reaction>
</comment>
<dbReference type="InterPro" id="IPR005121">
    <property type="entry name" value="Fdx_antiC-bd"/>
</dbReference>
<evidence type="ECO:0000256" key="4">
    <source>
        <dbReference type="ARBA" id="ARBA00022741"/>
    </source>
</evidence>
<gene>
    <name evidence="13" type="ORF">Terrestrivirus5_162</name>
</gene>
<keyword evidence="4" id="KW-0547">Nucleotide-binding</keyword>
<dbReference type="GO" id="GO:0005524">
    <property type="term" value="F:ATP binding"/>
    <property type="evidence" value="ECO:0007669"/>
    <property type="project" value="UniProtKB-KW"/>
</dbReference>
<proteinExistence type="inferred from homology"/>
<keyword evidence="8" id="KW-0030">Aminoacyl-tRNA synthetase</keyword>
<evidence type="ECO:0000256" key="9">
    <source>
        <dbReference type="ARBA" id="ARBA00031194"/>
    </source>
</evidence>
<dbReference type="Pfam" id="PF01409">
    <property type="entry name" value="tRNA-synt_2d"/>
    <property type="match status" value="1"/>
</dbReference>
<name>A0A3G4ZN70_9VIRU</name>
<dbReference type="InterPro" id="IPR002319">
    <property type="entry name" value="Phenylalanyl-tRNA_Synthase"/>
</dbReference>
<keyword evidence="6" id="KW-0648">Protein biosynthesis</keyword>
<dbReference type="InterPro" id="IPR036690">
    <property type="entry name" value="Fdx_antiC-bd_sf"/>
</dbReference>
<evidence type="ECO:0000256" key="6">
    <source>
        <dbReference type="ARBA" id="ARBA00022917"/>
    </source>
</evidence>
<keyword evidence="5" id="KW-0067">ATP-binding</keyword>
<dbReference type="PANTHER" id="PTHR11538:SF41">
    <property type="entry name" value="PHENYLALANINE--TRNA LIGASE, MITOCHONDRIAL"/>
    <property type="match status" value="1"/>
</dbReference>
<dbReference type="PROSITE" id="PS51447">
    <property type="entry name" value="FDX_ACB"/>
    <property type="match status" value="1"/>
</dbReference>
<keyword evidence="3" id="KW-0436">Ligase</keyword>